<dbReference type="Proteomes" id="UP000316621">
    <property type="component" value="Chromosome 1"/>
</dbReference>
<protein>
    <submittedName>
        <fullName evidence="2">Uncharacterized protein</fullName>
    </submittedName>
</protein>
<sequence>MKGPGEFFLHCSKPTKCMVGLEIGDIRVHAKAKATISTNSSATTPAGRDRRLSNASTRSRFRNT</sequence>
<reference evidence="2 3" key="1">
    <citation type="journal article" date="2018" name="Science">
        <title>The opium poppy genome and morphinan production.</title>
        <authorList>
            <person name="Guo L."/>
            <person name="Winzer T."/>
            <person name="Yang X."/>
            <person name="Li Y."/>
            <person name="Ning Z."/>
            <person name="He Z."/>
            <person name="Teodor R."/>
            <person name="Lu Y."/>
            <person name="Bowser T.A."/>
            <person name="Graham I.A."/>
            <person name="Ye K."/>
        </authorList>
    </citation>
    <scope>NUCLEOTIDE SEQUENCE [LARGE SCALE GENOMIC DNA]</scope>
    <source>
        <strain evidence="3">cv. HN1</strain>
        <tissue evidence="2">Leaves</tissue>
    </source>
</reference>
<proteinExistence type="predicted"/>
<dbReference type="Gramene" id="RZC43490">
    <property type="protein sequence ID" value="RZC43490"/>
    <property type="gene ID" value="C5167_036438"/>
</dbReference>
<evidence type="ECO:0000256" key="1">
    <source>
        <dbReference type="SAM" id="MobiDB-lite"/>
    </source>
</evidence>
<organism evidence="2 3">
    <name type="scientific">Papaver somniferum</name>
    <name type="common">Opium poppy</name>
    <dbReference type="NCBI Taxonomy" id="3469"/>
    <lineage>
        <taxon>Eukaryota</taxon>
        <taxon>Viridiplantae</taxon>
        <taxon>Streptophyta</taxon>
        <taxon>Embryophyta</taxon>
        <taxon>Tracheophyta</taxon>
        <taxon>Spermatophyta</taxon>
        <taxon>Magnoliopsida</taxon>
        <taxon>Ranunculales</taxon>
        <taxon>Papaveraceae</taxon>
        <taxon>Papaveroideae</taxon>
        <taxon>Papaver</taxon>
    </lineage>
</organism>
<feature type="region of interest" description="Disordered" evidence="1">
    <location>
        <begin position="34"/>
        <end position="64"/>
    </location>
</feature>
<accession>A0A4Y7I6N0</accession>
<dbReference type="EMBL" id="CM010715">
    <property type="protein sequence ID" value="RZC43490.1"/>
    <property type="molecule type" value="Genomic_DNA"/>
</dbReference>
<keyword evidence="3" id="KW-1185">Reference proteome</keyword>
<gene>
    <name evidence="2" type="ORF">C5167_036438</name>
</gene>
<feature type="compositionally biased region" description="Polar residues" evidence="1">
    <location>
        <begin position="35"/>
        <end position="44"/>
    </location>
</feature>
<name>A0A4Y7I6N0_PAPSO</name>
<dbReference type="AlphaFoldDB" id="A0A4Y7I6N0"/>
<evidence type="ECO:0000313" key="3">
    <source>
        <dbReference type="Proteomes" id="UP000316621"/>
    </source>
</evidence>
<evidence type="ECO:0000313" key="2">
    <source>
        <dbReference type="EMBL" id="RZC43490.1"/>
    </source>
</evidence>